<dbReference type="EMBL" id="ACRF02000013">
    <property type="protein sequence ID" value="EEW93659.1"/>
    <property type="molecule type" value="Genomic_DNA"/>
</dbReference>
<evidence type="ECO:0000256" key="1">
    <source>
        <dbReference type="ARBA" id="ARBA00022829"/>
    </source>
</evidence>
<dbReference type="OrthoDB" id="9811016at2"/>
<keyword evidence="3" id="KW-0963">Cytoplasm</keyword>
<dbReference type="GO" id="GO:0051301">
    <property type="term" value="P:cell division"/>
    <property type="evidence" value="ECO:0007669"/>
    <property type="project" value="UniProtKB-KW"/>
</dbReference>
<organism evidence="4 5">
    <name type="scientific">Granulicatella elegans ATCC 700633</name>
    <dbReference type="NCBI Taxonomy" id="626369"/>
    <lineage>
        <taxon>Bacteria</taxon>
        <taxon>Bacillati</taxon>
        <taxon>Bacillota</taxon>
        <taxon>Bacilli</taxon>
        <taxon>Lactobacillales</taxon>
        <taxon>Carnobacteriaceae</taxon>
        <taxon>Granulicatella</taxon>
    </lineage>
</organism>
<dbReference type="eggNOG" id="COG1354">
    <property type="taxonomic scope" value="Bacteria"/>
</dbReference>
<accession>D0BKQ6</accession>
<keyword evidence="1 3" id="KW-0159">Chromosome partition</keyword>
<reference evidence="4" key="1">
    <citation type="submission" date="2009-09" db="EMBL/GenBank/DDBJ databases">
        <authorList>
            <consortium name="The Broad Institute Genome Sequencing Platform"/>
            <person name="Ward D."/>
            <person name="Feldgarden M."/>
            <person name="Earl A."/>
            <person name="Young S.K."/>
            <person name="Zeng Q."/>
            <person name="Koehrsen M."/>
            <person name="Alvarado L."/>
            <person name="Berlin A."/>
            <person name="Bochicchio J."/>
            <person name="Borenstein D."/>
            <person name="Chapman S.B."/>
            <person name="Chen Z."/>
            <person name="Engels R."/>
            <person name="Freedman E."/>
            <person name="Gellesch M."/>
            <person name="Goldberg J."/>
            <person name="Griggs A."/>
            <person name="Gujja S."/>
            <person name="Heilman E."/>
            <person name="Heiman D."/>
            <person name="Hepburn T."/>
            <person name="Howarth C."/>
            <person name="Jen D."/>
            <person name="Larson L."/>
            <person name="Lewis B."/>
            <person name="Mehta T."/>
            <person name="Park D."/>
            <person name="Pearson M."/>
            <person name="Roberts A."/>
            <person name="Saif S."/>
            <person name="Shea T."/>
            <person name="Shenoy N."/>
            <person name="Sisk P."/>
            <person name="Stolte C."/>
            <person name="Sykes S."/>
            <person name="Thomson T."/>
            <person name="Walk T."/>
            <person name="White J."/>
            <person name="Yandava C."/>
            <person name="Sibley C.D."/>
            <person name="Field T.R."/>
            <person name="Grinwis M."/>
            <person name="Eshaghurshan C.S."/>
            <person name="Surette M.G."/>
            <person name="Haas B."/>
            <person name="Nusbaum C."/>
            <person name="Birren B."/>
        </authorList>
    </citation>
    <scope>NUCLEOTIDE SEQUENCE [LARGE SCALE GENOMIC DNA]</scope>
    <source>
        <strain evidence="4">ATCC 700633</strain>
    </source>
</reference>
<reference evidence="4" key="2">
    <citation type="submission" date="2011-10" db="EMBL/GenBank/DDBJ databases">
        <title>The Genome Sequence of Granulicatella elegans ATCC 700633.</title>
        <authorList>
            <consortium name="The Broad Institute Genome Sequencing Platform"/>
            <consortium name="The Broad Institute Genome Sequencing Center for Infectious Disease"/>
            <person name="Earl A."/>
            <person name="Ward D."/>
            <person name="Feldgarden M."/>
            <person name="Gevers D."/>
            <person name="Sibley C.D."/>
            <person name="Field T.R."/>
            <person name="Grinwis M."/>
            <person name="Eshaghurshan C.S."/>
            <person name="Surette M.G."/>
            <person name="Young S.K."/>
            <person name="Zeng Q."/>
            <person name="Gargeya S."/>
            <person name="Fitzgerald M."/>
            <person name="Haas B."/>
            <person name="Abouelleil A."/>
            <person name="Alvarado L."/>
            <person name="Arachchi H.M."/>
            <person name="Berlin A."/>
            <person name="Brown A."/>
            <person name="Chapman S.B."/>
            <person name="Chen Z."/>
            <person name="Dunbar C."/>
            <person name="Freedman E."/>
            <person name="Gearin G."/>
            <person name="Goldberg J."/>
            <person name="Griggs A."/>
            <person name="Gujja S."/>
            <person name="Heiman D."/>
            <person name="Howarth C."/>
            <person name="Larson L."/>
            <person name="Lui A."/>
            <person name="MacDonald P.J.P."/>
            <person name="Montmayeur A."/>
            <person name="Murphy C."/>
            <person name="Neiman D."/>
            <person name="Pearson M."/>
            <person name="Priest M."/>
            <person name="Roberts A."/>
            <person name="Saif S."/>
            <person name="Shea T."/>
            <person name="Shenoy N."/>
            <person name="Sisk P."/>
            <person name="Stolte C."/>
            <person name="Sykes S."/>
            <person name="Wortman J."/>
            <person name="Nusbaum C."/>
            <person name="Birren B."/>
        </authorList>
    </citation>
    <scope>NUCLEOTIDE SEQUENCE [LARGE SCALE GENOMIC DNA]</scope>
    <source>
        <strain evidence="4">ATCC 700633</strain>
    </source>
</reference>
<gene>
    <name evidence="3" type="primary">scpA</name>
    <name evidence="4" type="ORF">HMPREF0446_00541</name>
</gene>
<dbReference type="GO" id="GO:0006260">
    <property type="term" value="P:DNA replication"/>
    <property type="evidence" value="ECO:0007669"/>
    <property type="project" value="UniProtKB-UniRule"/>
</dbReference>
<comment type="caution">
    <text evidence="4">The sequence shown here is derived from an EMBL/GenBank/DDBJ whole genome shotgun (WGS) entry which is preliminary data.</text>
</comment>
<evidence type="ECO:0000256" key="3">
    <source>
        <dbReference type="HAMAP-Rule" id="MF_01805"/>
    </source>
</evidence>
<dbReference type="InterPro" id="IPR003768">
    <property type="entry name" value="ScpA"/>
</dbReference>
<evidence type="ECO:0000313" key="4">
    <source>
        <dbReference type="EMBL" id="EEW93659.1"/>
    </source>
</evidence>
<dbReference type="Gene3D" id="6.10.250.2410">
    <property type="match status" value="1"/>
</dbReference>
<evidence type="ECO:0000256" key="2">
    <source>
        <dbReference type="ARBA" id="ARBA00044777"/>
    </source>
</evidence>
<dbReference type="Gene3D" id="1.10.10.580">
    <property type="entry name" value="Structural maintenance of chromosome 1. Chain E"/>
    <property type="match status" value="1"/>
</dbReference>
<protein>
    <recommendedName>
        <fullName evidence="2 3">Segregation and condensation protein A</fullName>
    </recommendedName>
</protein>
<dbReference type="STRING" id="626369.HMPREF0446_00541"/>
<dbReference type="RefSeq" id="WP_006702815.1">
    <property type="nucleotide sequence ID" value="NZ_KI391971.1"/>
</dbReference>
<dbReference type="GO" id="GO:0005737">
    <property type="term" value="C:cytoplasm"/>
    <property type="evidence" value="ECO:0007669"/>
    <property type="project" value="UniProtKB-SubCell"/>
</dbReference>
<sequence length="250" mass="29225">MDALTLRIGEFEGPMDLLLHLIKEMKIDIYNIPMVELTHQYLSYIHSMQEMELEVASEYLLMAATLLEIKARMLLPKPKVEIDEVEVEEDPRDELVEKLMEYKQFQEGAKKLEELSFQRGMHYGKEASDLSTLQEIIPLQEGQVTTQDLWNALKKIARRNLDKMPLQANIQHETHTVEEMMDSILTKIQENPQKSIRFDKCFPSFHRHAIVTTFLAMLQLVREHKIRLVQHVPYEDIVLETFDKGGAFSE</sequence>
<name>D0BKQ6_9LACT</name>
<dbReference type="InterPro" id="IPR023093">
    <property type="entry name" value="ScpA-like_C"/>
</dbReference>
<comment type="subunit">
    <text evidence="3">Component of a cohesin-like complex composed of ScpA, ScpB and the Smc homodimer, in which ScpA and ScpB bind to the head domain of Smc. The presence of the three proteins is required for the association of the complex with DNA.</text>
</comment>
<dbReference type="HAMAP" id="MF_01805">
    <property type="entry name" value="ScpA"/>
    <property type="match status" value="1"/>
</dbReference>
<keyword evidence="3" id="KW-0132">Cell division</keyword>
<evidence type="ECO:0000313" key="5">
    <source>
        <dbReference type="Proteomes" id="UP000002939"/>
    </source>
</evidence>
<comment type="subcellular location">
    <subcellularLocation>
        <location evidence="3">Cytoplasm</location>
    </subcellularLocation>
    <text evidence="3">Associated with two foci at the outer edges of the nucleoid region in young cells, and at four foci within both cell halves in older cells.</text>
</comment>
<dbReference type="GO" id="GO:0007059">
    <property type="term" value="P:chromosome segregation"/>
    <property type="evidence" value="ECO:0007669"/>
    <property type="project" value="UniProtKB-UniRule"/>
</dbReference>
<dbReference type="PANTHER" id="PTHR33969">
    <property type="entry name" value="SEGREGATION AND CONDENSATION PROTEIN A"/>
    <property type="match status" value="1"/>
</dbReference>
<dbReference type="PANTHER" id="PTHR33969:SF2">
    <property type="entry name" value="SEGREGATION AND CONDENSATION PROTEIN A"/>
    <property type="match status" value="1"/>
</dbReference>
<comment type="similarity">
    <text evidence="3">Belongs to the ScpA family.</text>
</comment>
<keyword evidence="3" id="KW-0131">Cell cycle</keyword>
<dbReference type="AlphaFoldDB" id="D0BKQ6"/>
<proteinExistence type="inferred from homology"/>
<dbReference type="HOGENOM" id="CLU_038686_3_1_9"/>
<dbReference type="Pfam" id="PF02616">
    <property type="entry name" value="SMC_ScpA"/>
    <property type="match status" value="1"/>
</dbReference>
<keyword evidence="5" id="KW-1185">Reference proteome</keyword>
<comment type="function">
    <text evidence="3">Participates in chromosomal partition during cell division. May act via the formation of a condensin-like complex containing Smc and ScpB that pull DNA away from mid-cell into both cell halves.</text>
</comment>
<dbReference type="Proteomes" id="UP000002939">
    <property type="component" value="Unassembled WGS sequence"/>
</dbReference>